<organism evidence="12 13">
    <name type="scientific">Pectobacterium parvum</name>
    <dbReference type="NCBI Taxonomy" id="2778550"/>
    <lineage>
        <taxon>Bacteria</taxon>
        <taxon>Pseudomonadati</taxon>
        <taxon>Pseudomonadota</taxon>
        <taxon>Gammaproteobacteria</taxon>
        <taxon>Enterobacterales</taxon>
        <taxon>Pectobacteriaceae</taxon>
        <taxon>Pectobacterium</taxon>
    </lineage>
</organism>
<name>A0ABW8FSM4_9GAMM</name>
<dbReference type="InterPro" id="IPR051939">
    <property type="entry name" value="Glycosyltr_41/O-GlcNAc_trsf"/>
</dbReference>
<evidence type="ECO:0000256" key="3">
    <source>
        <dbReference type="ARBA" id="ARBA00011970"/>
    </source>
</evidence>
<dbReference type="GO" id="GO:0032259">
    <property type="term" value="P:methylation"/>
    <property type="evidence" value="ECO:0007669"/>
    <property type="project" value="UniProtKB-KW"/>
</dbReference>
<dbReference type="GO" id="GO:0008168">
    <property type="term" value="F:methyltransferase activity"/>
    <property type="evidence" value="ECO:0007669"/>
    <property type="project" value="UniProtKB-KW"/>
</dbReference>
<accession>A0ABW8FSM4</accession>
<evidence type="ECO:0000259" key="11">
    <source>
        <dbReference type="Pfam" id="PF13847"/>
    </source>
</evidence>
<dbReference type="SMART" id="SM00028">
    <property type="entry name" value="TPR"/>
    <property type="match status" value="3"/>
</dbReference>
<feature type="domain" description="Methyltransferase" evidence="11">
    <location>
        <begin position="48"/>
        <end position="215"/>
    </location>
</feature>
<keyword evidence="7 8" id="KW-0802">TPR repeat</keyword>
<dbReference type="Pfam" id="PF13844">
    <property type="entry name" value="Glyco_transf_41"/>
    <property type="match status" value="2"/>
</dbReference>
<evidence type="ECO:0000256" key="5">
    <source>
        <dbReference type="ARBA" id="ARBA00022679"/>
    </source>
</evidence>
<dbReference type="Pfam" id="PF13847">
    <property type="entry name" value="Methyltransf_31"/>
    <property type="match status" value="1"/>
</dbReference>
<dbReference type="RefSeq" id="WP_400291746.1">
    <property type="nucleotide sequence ID" value="NZ_JBIXKD010000001.1"/>
</dbReference>
<dbReference type="InterPro" id="IPR019734">
    <property type="entry name" value="TPR_rpt"/>
</dbReference>
<evidence type="ECO:0000259" key="10">
    <source>
        <dbReference type="Pfam" id="PF13844"/>
    </source>
</evidence>
<feature type="repeat" description="TPR" evidence="8">
    <location>
        <begin position="685"/>
        <end position="718"/>
    </location>
</feature>
<comment type="caution">
    <text evidence="12">The sequence shown here is derived from an EMBL/GenBank/DDBJ whole genome shotgun (WGS) entry which is preliminary data.</text>
</comment>
<dbReference type="Gene3D" id="1.25.40.10">
    <property type="entry name" value="Tetratricopeptide repeat domain"/>
    <property type="match status" value="1"/>
</dbReference>
<reference evidence="12 13" key="1">
    <citation type="submission" date="2024-10" db="EMBL/GenBank/DDBJ databases">
        <authorList>
            <person name="Lu C.-H."/>
        </authorList>
    </citation>
    <scope>NUCLEOTIDE SEQUENCE [LARGE SCALE GENOMIC DNA]</scope>
    <source>
        <strain evidence="12 13">22QBSP01-2</strain>
    </source>
</reference>
<dbReference type="PANTHER" id="PTHR44835">
    <property type="entry name" value="UDP-N-ACETYLGLUCOSAMINE--PEPTIDE N-ACETYLGLUCOSAMINYLTRANSFERASE SPINDLY-RELATED"/>
    <property type="match status" value="1"/>
</dbReference>
<keyword evidence="4" id="KW-0328">Glycosyltransferase</keyword>
<evidence type="ECO:0000256" key="8">
    <source>
        <dbReference type="PROSITE-ProRule" id="PRU00339"/>
    </source>
</evidence>
<dbReference type="InterPro" id="IPR029063">
    <property type="entry name" value="SAM-dependent_MTases_sf"/>
</dbReference>
<dbReference type="InterPro" id="IPR011990">
    <property type="entry name" value="TPR-like_helical_dom_sf"/>
</dbReference>
<dbReference type="SUPFAM" id="SSF53335">
    <property type="entry name" value="S-adenosyl-L-methionine-dependent methyltransferases"/>
    <property type="match status" value="1"/>
</dbReference>
<dbReference type="InterPro" id="IPR029489">
    <property type="entry name" value="OGT/SEC/SPY_C"/>
</dbReference>
<dbReference type="EMBL" id="JBIXKD010000001">
    <property type="protein sequence ID" value="MFJ5319829.1"/>
    <property type="molecule type" value="Genomic_DNA"/>
</dbReference>
<dbReference type="CDD" id="cd02440">
    <property type="entry name" value="AdoMet_MTases"/>
    <property type="match status" value="1"/>
</dbReference>
<protein>
    <recommendedName>
        <fullName evidence="3">protein O-GlcNAc transferase</fullName>
        <ecNumber evidence="3">2.4.1.255</ecNumber>
    </recommendedName>
</protein>
<sequence>MVRNTPSSVGIPPSANSTAASTILPYTSPVHLQAVAWLHGVKCAAPENARVLELGCMAGENLFPFALAYPQSSSIGIDLDVEKVEEGQQLLSELGVENLQLAAMDLNTLLESELGQFDYIIVHGIFGLVSGEARTALLQFCQKHLSPVGTVSFKYATYPGGKMADVLKDALSLHSSLAETVEQQQESARAMLTYLSLGLSPNNAQEKALHKWVEQAEQQNDVQLALNYLQGLNEPCYLLDFNTLATGAGLTYVGDIQPHTELAEHYGENVSSMHQVICASMHKVLKQQYLDFAVGRESRFTLLVAQERSEEVLPEPDWSRLADFHWAGSFLPFYTEQGTSTNGWRSASGVMVTTSHPLTQRVLTTLGESWPLAQSFEQLLFNTREPEKPETDERVSLQNALKALFIKGLGELHFRLGECVYQKSSSPVLCLLPGVLKVKDNFNFWHEPVSLKLSDAEKISLASWDLWGNQQNENYFPVMRRLHQHGVLQGRVRAWHRYFQNALLASSDIKEIMSYIGALVFYVSDPKTGGVYKSPLLTSGYAVKAVKIAEKTVKEIAWLISNGDFTQARNIAERLTQKDPENIENWNLLADTLRKTGDAEGASLALVQIISRHLFSWSVYYDLATQSQDAGLKRETLNLVRKIIRCDPANAQAWNLLAVVHLSYYNLEQAEFCGKKAIGLNESDVSILNSMAAIYESNSQQDEANNYYRRIMELSPNASNLHSNFLFGLTHSSTISPETLFQEHREFGLRTEAKVAKLKLQLPERQYDKNPNRVLRIGFVSGDLGLHPVTNFLEPVWNSINLDCFSLYVYATSTLNDEVTQRLKEKTAAWHFVRDKSDVDLAKLIGEDKIDILFDLSGHTAYNRLPMFALKPAPIQISWIGYPGTTGLQAMDYFMNINHAPQPEIFDHQFIEKILYVPFTQQFQVITDSPDVGKLPALDKGYFTFASFNRPKKINDQVLTAWSKILMALPTSKMIIGALSGQQVIDNIRNKMVSMGVLAEQLIFRERTNITGYLAMHNEIDLLLDTFPYTGGTTTNYALWMGVPTLTIAGDTLATRQGVATLNAAGLSEFIATSEEDYIQRSINWSLRLDELALVRANLRARLANDYNEEVTPATYFERALQIAWQRYCAGEATISFSIERDSYD</sequence>
<evidence type="ECO:0000313" key="13">
    <source>
        <dbReference type="Proteomes" id="UP001617714"/>
    </source>
</evidence>
<dbReference type="Pfam" id="PF14559">
    <property type="entry name" value="TPR_19"/>
    <property type="match status" value="1"/>
</dbReference>
<dbReference type="InterPro" id="IPR025714">
    <property type="entry name" value="Methyltranfer_dom"/>
</dbReference>
<dbReference type="Gene3D" id="3.40.50.150">
    <property type="entry name" value="Vaccinia Virus protein VP39"/>
    <property type="match status" value="1"/>
</dbReference>
<keyword evidence="13" id="KW-1185">Reference proteome</keyword>
<dbReference type="PANTHER" id="PTHR44835:SF1">
    <property type="entry name" value="PROTEIN O-GLCNAC TRANSFERASE"/>
    <property type="match status" value="1"/>
</dbReference>
<evidence type="ECO:0000256" key="2">
    <source>
        <dbReference type="ARBA" id="ARBA00005386"/>
    </source>
</evidence>
<keyword evidence="6" id="KW-0677">Repeat</keyword>
<evidence type="ECO:0000256" key="1">
    <source>
        <dbReference type="ARBA" id="ARBA00004922"/>
    </source>
</evidence>
<evidence type="ECO:0000256" key="6">
    <source>
        <dbReference type="ARBA" id="ARBA00022737"/>
    </source>
</evidence>
<feature type="domain" description="O-GlcNAc transferase C-terminal" evidence="10">
    <location>
        <begin position="722"/>
        <end position="920"/>
    </location>
</feature>
<dbReference type="EC" id="2.4.1.255" evidence="3"/>
<feature type="domain" description="Methyltransferase regulatory" evidence="9">
    <location>
        <begin position="221"/>
        <end position="304"/>
    </location>
</feature>
<proteinExistence type="inferred from homology"/>
<gene>
    <name evidence="12" type="ORF">ACIPSN_00270</name>
</gene>
<dbReference type="Pfam" id="PF10119">
    <property type="entry name" value="MethyTransf_Reg"/>
    <property type="match status" value="1"/>
</dbReference>
<keyword evidence="5" id="KW-0808">Transferase</keyword>
<dbReference type="PROSITE" id="PS50005">
    <property type="entry name" value="TPR"/>
    <property type="match status" value="1"/>
</dbReference>
<comment type="similarity">
    <text evidence="2">Belongs to the glycosyltransferase 41 family. O-GlcNAc transferase subfamily.</text>
</comment>
<feature type="domain" description="O-GlcNAc transferase C-terminal" evidence="10">
    <location>
        <begin position="943"/>
        <end position="1100"/>
    </location>
</feature>
<dbReference type="Proteomes" id="UP001617714">
    <property type="component" value="Unassembled WGS sequence"/>
</dbReference>
<evidence type="ECO:0000256" key="4">
    <source>
        <dbReference type="ARBA" id="ARBA00022676"/>
    </source>
</evidence>
<comment type="pathway">
    <text evidence="1">Protein modification; protein glycosylation.</text>
</comment>
<dbReference type="Gene3D" id="3.40.50.2000">
    <property type="entry name" value="Glycogen Phosphorylase B"/>
    <property type="match status" value="1"/>
</dbReference>
<dbReference type="InterPro" id="IPR018773">
    <property type="entry name" value="MeTrfase_reg_dom_prd"/>
</dbReference>
<keyword evidence="12" id="KW-0489">Methyltransferase</keyword>
<dbReference type="Gene3D" id="3.40.50.11380">
    <property type="match status" value="1"/>
</dbReference>
<evidence type="ECO:0000259" key="9">
    <source>
        <dbReference type="Pfam" id="PF10119"/>
    </source>
</evidence>
<evidence type="ECO:0000256" key="7">
    <source>
        <dbReference type="ARBA" id="ARBA00022803"/>
    </source>
</evidence>
<evidence type="ECO:0000313" key="12">
    <source>
        <dbReference type="EMBL" id="MFJ5319829.1"/>
    </source>
</evidence>
<dbReference type="SUPFAM" id="SSF48452">
    <property type="entry name" value="TPR-like"/>
    <property type="match status" value="2"/>
</dbReference>